<dbReference type="InterPro" id="IPR020904">
    <property type="entry name" value="Sc_DH/Rdtase_CS"/>
</dbReference>
<dbReference type="PANTHER" id="PTHR24321:SF8">
    <property type="entry name" value="ESTRADIOL 17-BETA-DEHYDROGENASE 8-RELATED"/>
    <property type="match status" value="1"/>
</dbReference>
<dbReference type="eggNOG" id="COG1028">
    <property type="taxonomic scope" value="Bacteria"/>
</dbReference>
<comment type="similarity">
    <text evidence="1">Belongs to the short-chain dehydrogenases/reductases (SDR) family.</text>
</comment>
<dbReference type="Gene3D" id="3.40.50.720">
    <property type="entry name" value="NAD(P)-binding Rossmann-like Domain"/>
    <property type="match status" value="1"/>
</dbReference>
<dbReference type="PANTHER" id="PTHR24321">
    <property type="entry name" value="DEHYDROGENASES, SHORT CHAIN"/>
    <property type="match status" value="1"/>
</dbReference>
<keyword evidence="2" id="KW-0560">Oxidoreductase</keyword>
<dbReference type="EMBL" id="CP001739">
    <property type="protein sequence ID" value="ACZ08228.1"/>
    <property type="molecule type" value="Genomic_DNA"/>
</dbReference>
<accession>D1AHJ4</accession>
<dbReference type="SUPFAM" id="SSF51735">
    <property type="entry name" value="NAD(P)-binding Rossmann-fold domains"/>
    <property type="match status" value="1"/>
</dbReference>
<dbReference type="PRINTS" id="PR00080">
    <property type="entry name" value="SDRFAMILY"/>
</dbReference>
<dbReference type="KEGG" id="str:Sterm_1363"/>
<reference evidence="3 4" key="2">
    <citation type="journal article" date="2010" name="Stand. Genomic Sci.">
        <title>Complete genome sequence of Sebaldella termitidis type strain (NCTC 11300).</title>
        <authorList>
            <person name="Harmon-Smith M."/>
            <person name="Celia L."/>
            <person name="Chertkov O."/>
            <person name="Lapidus A."/>
            <person name="Copeland A."/>
            <person name="Glavina Del Rio T."/>
            <person name="Nolan M."/>
            <person name="Lucas S."/>
            <person name="Tice H."/>
            <person name="Cheng J.F."/>
            <person name="Han C."/>
            <person name="Detter J.C."/>
            <person name="Bruce D."/>
            <person name="Goodwin L."/>
            <person name="Pitluck S."/>
            <person name="Pati A."/>
            <person name="Liolios K."/>
            <person name="Ivanova N."/>
            <person name="Mavromatis K."/>
            <person name="Mikhailova N."/>
            <person name="Chen A."/>
            <person name="Palaniappan K."/>
            <person name="Land M."/>
            <person name="Hauser L."/>
            <person name="Chang Y.J."/>
            <person name="Jeffries C.D."/>
            <person name="Brettin T."/>
            <person name="Goker M."/>
            <person name="Beck B."/>
            <person name="Bristow J."/>
            <person name="Eisen J.A."/>
            <person name="Markowitz V."/>
            <person name="Hugenholtz P."/>
            <person name="Kyrpides N.C."/>
            <person name="Klenk H.P."/>
            <person name="Chen F."/>
        </authorList>
    </citation>
    <scope>NUCLEOTIDE SEQUENCE [LARGE SCALE GENOMIC DNA]</scope>
    <source>
        <strain evidence="4">ATCC 33386 / NCTC 11300</strain>
    </source>
</reference>
<proteinExistence type="inferred from homology"/>
<reference evidence="4" key="1">
    <citation type="submission" date="2009-09" db="EMBL/GenBank/DDBJ databases">
        <title>The complete chromosome of Sebaldella termitidis ATCC 33386.</title>
        <authorList>
            <consortium name="US DOE Joint Genome Institute (JGI-PGF)"/>
            <person name="Lucas S."/>
            <person name="Copeland A."/>
            <person name="Lapidus A."/>
            <person name="Glavina del Rio T."/>
            <person name="Dalin E."/>
            <person name="Tice H."/>
            <person name="Bruce D."/>
            <person name="Goodwin L."/>
            <person name="Pitluck S."/>
            <person name="Kyrpides N."/>
            <person name="Mavromatis K."/>
            <person name="Ivanova N."/>
            <person name="Mikhailova N."/>
            <person name="Sims D."/>
            <person name="Meincke L."/>
            <person name="Brettin T."/>
            <person name="Detter J.C."/>
            <person name="Han C."/>
            <person name="Larimer F."/>
            <person name="Land M."/>
            <person name="Hauser L."/>
            <person name="Markowitz V."/>
            <person name="Cheng J.F."/>
            <person name="Hugenholtz P."/>
            <person name="Woyke T."/>
            <person name="Wu D."/>
            <person name="Eisen J.A."/>
        </authorList>
    </citation>
    <scope>NUCLEOTIDE SEQUENCE [LARGE SCALE GENOMIC DNA]</scope>
    <source>
        <strain evidence="4">ATCC 33386 / NCTC 11300</strain>
    </source>
</reference>
<protein>
    <submittedName>
        <fullName evidence="3">Short-chain dehydrogenase/reductase SDR</fullName>
    </submittedName>
</protein>
<dbReference type="STRING" id="526218.Sterm_1363"/>
<dbReference type="PROSITE" id="PS00061">
    <property type="entry name" value="ADH_SHORT"/>
    <property type="match status" value="1"/>
</dbReference>
<dbReference type="Proteomes" id="UP000000845">
    <property type="component" value="Chromosome"/>
</dbReference>
<dbReference type="GO" id="GO:0016491">
    <property type="term" value="F:oxidoreductase activity"/>
    <property type="evidence" value="ECO:0007669"/>
    <property type="project" value="UniProtKB-KW"/>
</dbReference>
<evidence type="ECO:0000256" key="1">
    <source>
        <dbReference type="ARBA" id="ARBA00006484"/>
    </source>
</evidence>
<dbReference type="InterPro" id="IPR002347">
    <property type="entry name" value="SDR_fam"/>
</dbReference>
<dbReference type="AlphaFoldDB" id="D1AHJ4"/>
<keyword evidence="4" id="KW-1185">Reference proteome</keyword>
<evidence type="ECO:0000313" key="3">
    <source>
        <dbReference type="EMBL" id="ACZ08228.1"/>
    </source>
</evidence>
<dbReference type="InterPro" id="IPR036291">
    <property type="entry name" value="NAD(P)-bd_dom_sf"/>
</dbReference>
<evidence type="ECO:0000256" key="2">
    <source>
        <dbReference type="ARBA" id="ARBA00023002"/>
    </source>
</evidence>
<dbReference type="NCBIfam" id="NF005559">
    <property type="entry name" value="PRK07231.1"/>
    <property type="match status" value="1"/>
</dbReference>
<name>D1AHJ4_SEBTE</name>
<sequence length="254" mass="27337">MNFEKKVVIVTGAGEGIGRAAAEKYGESGAYVVVADINREAGEETRDFIIKKKGKAVFIKTDVAKEEDCRRLAEETVKEYGKIDILINNAGIADAKKAGIFGEGMEEFDRVISVNLRGTFMCSKYCVPFMKPGSSIVNISSTRAFMSEPETEAYSASKGGIAALTHSMAVSLSEKNIRVNSISPGWIDVSGWKKGSGKEEVLTEAEHKQHPAGRVGKPEDIAAACFYLTGEEAGFVTGTNLNVDGGMTVKMIYV</sequence>
<dbReference type="PRINTS" id="PR00081">
    <property type="entry name" value="GDHRDH"/>
</dbReference>
<organism evidence="3 4">
    <name type="scientific">Sebaldella termitidis (strain ATCC 33386 / NCTC 11300)</name>
    <dbReference type="NCBI Taxonomy" id="526218"/>
    <lineage>
        <taxon>Bacteria</taxon>
        <taxon>Fusobacteriati</taxon>
        <taxon>Fusobacteriota</taxon>
        <taxon>Fusobacteriia</taxon>
        <taxon>Fusobacteriales</taxon>
        <taxon>Leptotrichiaceae</taxon>
        <taxon>Sebaldella</taxon>
    </lineage>
</organism>
<dbReference type="FunFam" id="3.40.50.720:FF:000084">
    <property type="entry name" value="Short-chain dehydrogenase reductase"/>
    <property type="match status" value="1"/>
</dbReference>
<gene>
    <name evidence="3" type="ordered locus">Sterm_1363</name>
</gene>
<dbReference type="RefSeq" id="WP_012860824.1">
    <property type="nucleotide sequence ID" value="NC_013517.1"/>
</dbReference>
<evidence type="ECO:0000313" key="4">
    <source>
        <dbReference type="Proteomes" id="UP000000845"/>
    </source>
</evidence>
<dbReference type="HOGENOM" id="CLU_010194_1_0_0"/>
<dbReference type="Pfam" id="PF13561">
    <property type="entry name" value="adh_short_C2"/>
    <property type="match status" value="1"/>
</dbReference>